<dbReference type="Pfam" id="PF00643">
    <property type="entry name" value="zf-B_box"/>
    <property type="match status" value="1"/>
</dbReference>
<feature type="domain" description="B box-type" evidence="7">
    <location>
        <begin position="85"/>
        <end position="126"/>
    </location>
</feature>
<dbReference type="CDD" id="cd16594">
    <property type="entry name" value="RING-HC_TRIM7-like_C-IV"/>
    <property type="match status" value="1"/>
</dbReference>
<dbReference type="CDD" id="cd19762">
    <property type="entry name" value="Bbox2_TRIM7-like"/>
    <property type="match status" value="1"/>
</dbReference>
<feature type="domain" description="RING-type" evidence="6">
    <location>
        <begin position="6"/>
        <end position="49"/>
    </location>
</feature>
<proteinExistence type="predicted"/>
<dbReference type="PROSITE" id="PS50119">
    <property type="entry name" value="ZF_BBOX"/>
    <property type="match status" value="1"/>
</dbReference>
<dbReference type="SUPFAM" id="SSF57850">
    <property type="entry name" value="RING/U-box"/>
    <property type="match status" value="1"/>
</dbReference>
<keyword evidence="1" id="KW-0479">Metal-binding</keyword>
<dbReference type="GeneID" id="107121539"/>
<evidence type="ECO:0000256" key="1">
    <source>
        <dbReference type="ARBA" id="ARBA00022723"/>
    </source>
</evidence>
<dbReference type="InterPro" id="IPR050143">
    <property type="entry name" value="TRIM/RBCC"/>
</dbReference>
<dbReference type="PROSITE" id="PS00518">
    <property type="entry name" value="ZF_RING_1"/>
    <property type="match status" value="1"/>
</dbReference>
<evidence type="ECO:0000313" key="8">
    <source>
        <dbReference type="Proteomes" id="UP000694871"/>
    </source>
</evidence>
<sequence length="250" mass="29131">MEEVTCPICLEYFKDPATIAECGHSFCRACLTRSWGESGTAEASCPQCRGKAQEGTLRPNRQLANIVEITRKLSLQMEEGRKEEAREKICEKHREPLKLFCQTDEILLCWVCDRSKEHKSHEVIPAEEAAQEYKDKIFNSLETLRTEREKILEDIQDAEDYSQEMLRTTESERQRRVADFRILHQLLNKHEKDHLAKIEEVEKEIARKRDEYLARLSEGLSSLESLIQEMEEKHQQPGSELLQDVRGTLQ</sequence>
<feature type="non-terminal residue" evidence="9">
    <location>
        <position position="250"/>
    </location>
</feature>
<dbReference type="Pfam" id="PF15227">
    <property type="entry name" value="zf-C3HC4_4"/>
    <property type="match status" value="1"/>
</dbReference>
<evidence type="ECO:0000256" key="5">
    <source>
        <dbReference type="SAM" id="MobiDB-lite"/>
    </source>
</evidence>
<evidence type="ECO:0000256" key="3">
    <source>
        <dbReference type="ARBA" id="ARBA00022833"/>
    </source>
</evidence>
<evidence type="ECO:0000313" key="9">
    <source>
        <dbReference type="RefSeq" id="XP_015279943.1"/>
    </source>
</evidence>
<dbReference type="Gene3D" id="3.30.40.10">
    <property type="entry name" value="Zinc/RING finger domain, C3HC4 (zinc finger)"/>
    <property type="match status" value="1"/>
</dbReference>
<dbReference type="Proteomes" id="UP000694871">
    <property type="component" value="Unplaced"/>
</dbReference>
<dbReference type="InterPro" id="IPR001841">
    <property type="entry name" value="Znf_RING"/>
</dbReference>
<keyword evidence="8" id="KW-1185">Reference proteome</keyword>
<organism evidence="8 9">
    <name type="scientific">Gekko japonicus</name>
    <name type="common">Schlegel's Japanese gecko</name>
    <dbReference type="NCBI Taxonomy" id="146911"/>
    <lineage>
        <taxon>Eukaryota</taxon>
        <taxon>Metazoa</taxon>
        <taxon>Chordata</taxon>
        <taxon>Craniata</taxon>
        <taxon>Vertebrata</taxon>
        <taxon>Euteleostomi</taxon>
        <taxon>Lepidosauria</taxon>
        <taxon>Squamata</taxon>
        <taxon>Bifurcata</taxon>
        <taxon>Gekkota</taxon>
        <taxon>Gekkonidae</taxon>
        <taxon>Gekkoninae</taxon>
        <taxon>Gekko</taxon>
    </lineage>
</organism>
<accession>A0ABM1L1V6</accession>
<evidence type="ECO:0000256" key="2">
    <source>
        <dbReference type="ARBA" id="ARBA00022771"/>
    </source>
</evidence>
<dbReference type="RefSeq" id="XP_015279943.1">
    <property type="nucleotide sequence ID" value="XM_015424457.1"/>
</dbReference>
<dbReference type="Gene3D" id="3.30.160.60">
    <property type="entry name" value="Classic Zinc Finger"/>
    <property type="match status" value="1"/>
</dbReference>
<dbReference type="SUPFAM" id="SSF57845">
    <property type="entry name" value="B-box zinc-binding domain"/>
    <property type="match status" value="1"/>
</dbReference>
<dbReference type="SMART" id="SM00336">
    <property type="entry name" value="BBOX"/>
    <property type="match status" value="1"/>
</dbReference>
<dbReference type="InterPro" id="IPR000315">
    <property type="entry name" value="Znf_B-box"/>
</dbReference>
<dbReference type="PANTHER" id="PTHR24103">
    <property type="entry name" value="E3 UBIQUITIN-PROTEIN LIGASE TRIM"/>
    <property type="match status" value="1"/>
</dbReference>
<protein>
    <submittedName>
        <fullName evidence="9">Zinc finger protein RFP-like</fullName>
    </submittedName>
</protein>
<dbReference type="SMART" id="SM00184">
    <property type="entry name" value="RING"/>
    <property type="match status" value="1"/>
</dbReference>
<name>A0ABM1L1V6_GEKJA</name>
<evidence type="ECO:0000256" key="4">
    <source>
        <dbReference type="PROSITE-ProRule" id="PRU00024"/>
    </source>
</evidence>
<keyword evidence="2 4" id="KW-0863">Zinc-finger</keyword>
<dbReference type="InterPro" id="IPR013083">
    <property type="entry name" value="Znf_RING/FYVE/PHD"/>
</dbReference>
<evidence type="ECO:0000259" key="7">
    <source>
        <dbReference type="PROSITE" id="PS50119"/>
    </source>
</evidence>
<reference evidence="9" key="1">
    <citation type="submission" date="2025-08" db="UniProtKB">
        <authorList>
            <consortium name="RefSeq"/>
        </authorList>
    </citation>
    <scope>IDENTIFICATION</scope>
</reference>
<keyword evidence="3" id="KW-0862">Zinc</keyword>
<dbReference type="PROSITE" id="PS50089">
    <property type="entry name" value="ZF_RING_2"/>
    <property type="match status" value="1"/>
</dbReference>
<feature type="region of interest" description="Disordered" evidence="5">
    <location>
        <begin position="228"/>
        <end position="250"/>
    </location>
</feature>
<evidence type="ECO:0000259" key="6">
    <source>
        <dbReference type="PROSITE" id="PS50089"/>
    </source>
</evidence>
<dbReference type="InterPro" id="IPR017907">
    <property type="entry name" value="Znf_RING_CS"/>
</dbReference>
<gene>
    <name evidence="9" type="primary">LOC107121539</name>
</gene>